<keyword evidence="6 12" id="KW-0732">Signal</keyword>
<dbReference type="GO" id="GO:0009279">
    <property type="term" value="C:cell outer membrane"/>
    <property type="evidence" value="ECO:0007669"/>
    <property type="project" value="UniProtKB-SubCell"/>
</dbReference>
<comment type="caution">
    <text evidence="14">The sequence shown here is derived from an EMBL/GenBank/DDBJ whole genome shotgun (WGS) entry which is preliminary data.</text>
</comment>
<dbReference type="GO" id="GO:0006811">
    <property type="term" value="P:monoatomic ion transport"/>
    <property type="evidence" value="ECO:0007669"/>
    <property type="project" value="UniProtKB-KW"/>
</dbReference>
<evidence type="ECO:0000256" key="5">
    <source>
        <dbReference type="ARBA" id="ARBA00022692"/>
    </source>
</evidence>
<dbReference type="PANTHER" id="PTHR34501:SF9">
    <property type="entry name" value="MAJOR OUTER MEMBRANE PROTEIN P.IA"/>
    <property type="match status" value="1"/>
</dbReference>
<dbReference type="PANTHER" id="PTHR34501">
    <property type="entry name" value="PROTEIN YDDL-RELATED"/>
    <property type="match status" value="1"/>
</dbReference>
<keyword evidence="5" id="KW-0812">Transmembrane</keyword>
<dbReference type="Pfam" id="PF13609">
    <property type="entry name" value="Porin_4"/>
    <property type="match status" value="1"/>
</dbReference>
<sequence length="394" mass="41171">MKSIVFGAVAMAATAAANAQSSVTLYGIIDNGVQYETGLAGGHRVSAESGNWAQSRFGLKGIEDIGGGTTVNFVLESRLNTQNGSYANGSFFEGQATIGMSNDAYGSFRLGNFGASALLQYAGVLDPQQTQKYSFGTLVRGRMFPQAANGIEYKTPSFGGLTIQAQYNLTNSTRWNAGNPGSAPGQLGTSTGLGSSQGRSDGVKLEYNARQLDLQLIYDEIRDGNGKFSNVYLASRSIFAAGSYVWGPVTLYAGYQHLSAPDASEAGYFGTSNPTALPAGVSVPTAVNTGWVGAQWAVTPATYITGAVYHANANNGNGNATMYTLSGAYLLSKRTRLYTELGYLRNSSTSNLGLNGGAYGANIHDDPVNGSASSTNPNYGRGQFGVFAGIATQF</sequence>
<comment type="subunit">
    <text evidence="2">Homotrimer.</text>
</comment>
<keyword evidence="7" id="KW-0406">Ion transport</keyword>
<dbReference type="InterPro" id="IPR033900">
    <property type="entry name" value="Gram_neg_porin_domain"/>
</dbReference>
<evidence type="ECO:0000256" key="8">
    <source>
        <dbReference type="ARBA" id="ARBA00023114"/>
    </source>
</evidence>
<dbReference type="EMBL" id="LPJX01000032">
    <property type="protein sequence ID" value="KWF66347.1"/>
    <property type="molecule type" value="Genomic_DNA"/>
</dbReference>
<organism evidence="14 15">
    <name type="scientific">Burkholderia pseudomultivorans</name>
    <dbReference type="NCBI Taxonomy" id="1207504"/>
    <lineage>
        <taxon>Bacteria</taxon>
        <taxon>Pseudomonadati</taxon>
        <taxon>Pseudomonadota</taxon>
        <taxon>Betaproteobacteria</taxon>
        <taxon>Burkholderiales</taxon>
        <taxon>Burkholderiaceae</taxon>
        <taxon>Burkholderia</taxon>
        <taxon>Burkholderia cepacia complex</taxon>
    </lineage>
</organism>
<dbReference type="GO" id="GO:0046930">
    <property type="term" value="C:pore complex"/>
    <property type="evidence" value="ECO:0007669"/>
    <property type="project" value="UniProtKB-KW"/>
</dbReference>
<evidence type="ECO:0000256" key="2">
    <source>
        <dbReference type="ARBA" id="ARBA00011233"/>
    </source>
</evidence>
<evidence type="ECO:0000313" key="15">
    <source>
        <dbReference type="Proteomes" id="UP000061512"/>
    </source>
</evidence>
<accession>A0A132F0Z7</accession>
<keyword evidence="3" id="KW-0813">Transport</keyword>
<keyword evidence="4" id="KW-1134">Transmembrane beta strand</keyword>
<dbReference type="Gene3D" id="2.40.160.10">
    <property type="entry name" value="Porin"/>
    <property type="match status" value="1"/>
</dbReference>
<dbReference type="SUPFAM" id="SSF56935">
    <property type="entry name" value="Porins"/>
    <property type="match status" value="1"/>
</dbReference>
<reference evidence="14 15" key="1">
    <citation type="submission" date="2015-11" db="EMBL/GenBank/DDBJ databases">
        <title>Expanding the genomic diversity of Burkholderia species for the development of highly accurate diagnostics.</title>
        <authorList>
            <person name="Sahl J."/>
            <person name="Keim P."/>
            <person name="Wagner D."/>
        </authorList>
    </citation>
    <scope>NUCLEOTIDE SEQUENCE [LARGE SCALE GENOMIC DNA]</scope>
    <source>
        <strain evidence="14 15">MSMB574WGS</strain>
    </source>
</reference>
<dbReference type="Proteomes" id="UP000061512">
    <property type="component" value="Unassembled WGS sequence"/>
</dbReference>
<feature type="compositionally biased region" description="Low complexity" evidence="11">
    <location>
        <begin position="185"/>
        <end position="198"/>
    </location>
</feature>
<evidence type="ECO:0000256" key="1">
    <source>
        <dbReference type="ARBA" id="ARBA00004571"/>
    </source>
</evidence>
<keyword evidence="9" id="KW-0472">Membrane</keyword>
<dbReference type="RefSeq" id="WP_060298959.1">
    <property type="nucleotide sequence ID" value="NZ_LPJX01000032.1"/>
</dbReference>
<feature type="region of interest" description="Disordered" evidence="11">
    <location>
        <begin position="175"/>
        <end position="200"/>
    </location>
</feature>
<protein>
    <submittedName>
        <fullName evidence="14">Porin</fullName>
    </submittedName>
</protein>
<comment type="subcellular location">
    <subcellularLocation>
        <location evidence="1">Cell outer membrane</location>
        <topology evidence="1">Multi-pass membrane protein</topology>
    </subcellularLocation>
</comment>
<evidence type="ECO:0000259" key="13">
    <source>
        <dbReference type="Pfam" id="PF13609"/>
    </source>
</evidence>
<evidence type="ECO:0000313" key="14">
    <source>
        <dbReference type="EMBL" id="KWF66347.1"/>
    </source>
</evidence>
<evidence type="ECO:0000256" key="7">
    <source>
        <dbReference type="ARBA" id="ARBA00023065"/>
    </source>
</evidence>
<keyword evidence="10" id="KW-0998">Cell outer membrane</keyword>
<proteinExistence type="predicted"/>
<evidence type="ECO:0000256" key="9">
    <source>
        <dbReference type="ARBA" id="ARBA00023136"/>
    </source>
</evidence>
<name>A0A132F0Z7_9BURK</name>
<evidence type="ECO:0000256" key="11">
    <source>
        <dbReference type="SAM" id="MobiDB-lite"/>
    </source>
</evidence>
<dbReference type="AlphaFoldDB" id="A0A132F0Z7"/>
<gene>
    <name evidence="14" type="ORF">WT57_17710</name>
</gene>
<feature type="signal peptide" evidence="12">
    <location>
        <begin position="1"/>
        <end position="19"/>
    </location>
</feature>
<evidence type="ECO:0000256" key="10">
    <source>
        <dbReference type="ARBA" id="ARBA00023237"/>
    </source>
</evidence>
<evidence type="ECO:0000256" key="4">
    <source>
        <dbReference type="ARBA" id="ARBA00022452"/>
    </source>
</evidence>
<feature type="domain" description="Porin" evidence="13">
    <location>
        <begin position="8"/>
        <end position="347"/>
    </location>
</feature>
<dbReference type="InterPro" id="IPR023614">
    <property type="entry name" value="Porin_dom_sf"/>
</dbReference>
<dbReference type="CDD" id="cd00342">
    <property type="entry name" value="gram_neg_porins"/>
    <property type="match status" value="1"/>
</dbReference>
<keyword evidence="8" id="KW-0626">Porin</keyword>
<evidence type="ECO:0000256" key="3">
    <source>
        <dbReference type="ARBA" id="ARBA00022448"/>
    </source>
</evidence>
<dbReference type="GO" id="GO:0015288">
    <property type="term" value="F:porin activity"/>
    <property type="evidence" value="ECO:0007669"/>
    <property type="project" value="UniProtKB-KW"/>
</dbReference>
<evidence type="ECO:0000256" key="12">
    <source>
        <dbReference type="SAM" id="SignalP"/>
    </source>
</evidence>
<feature type="chain" id="PRO_5007291293" evidence="12">
    <location>
        <begin position="20"/>
        <end position="394"/>
    </location>
</feature>
<evidence type="ECO:0000256" key="6">
    <source>
        <dbReference type="ARBA" id="ARBA00022729"/>
    </source>
</evidence>
<dbReference type="InterPro" id="IPR050298">
    <property type="entry name" value="Gram-neg_bact_OMP"/>
</dbReference>